<name>A0A1H8J5K5_9PROT</name>
<feature type="region of interest" description="Disordered" evidence="2">
    <location>
        <begin position="338"/>
        <end position="369"/>
    </location>
</feature>
<dbReference type="EMBL" id="FOCP01000055">
    <property type="protein sequence ID" value="SEN75881.1"/>
    <property type="molecule type" value="Genomic_DNA"/>
</dbReference>
<dbReference type="Pfam" id="PF03432">
    <property type="entry name" value="Relaxase"/>
    <property type="match status" value="1"/>
</dbReference>
<gene>
    <name evidence="4" type="ORF">SAMN05216325_1552</name>
</gene>
<feature type="compositionally biased region" description="Basic residues" evidence="2">
    <location>
        <begin position="352"/>
        <end position="362"/>
    </location>
</feature>
<dbReference type="RefSeq" id="WP_090634974.1">
    <property type="nucleotide sequence ID" value="NZ_FOCP01000055.1"/>
</dbReference>
<reference evidence="4 5" key="1">
    <citation type="submission" date="2016-10" db="EMBL/GenBank/DDBJ databases">
        <authorList>
            <person name="de Groot N.N."/>
        </authorList>
    </citation>
    <scope>NUCLEOTIDE SEQUENCE [LARGE SCALE GENOMIC DNA]</scope>
    <source>
        <strain evidence="4 5">Nm22</strain>
    </source>
</reference>
<dbReference type="AlphaFoldDB" id="A0A1H8J5K5"/>
<proteinExistence type="predicted"/>
<sequence>MAGLDAYNVSTEIFEKAVEQAEERLGLTGQPRAIVFHEKNGRRHCHAVWSRIKVDEMKAVQLSFTKRKLTELSRELYLEHGWEMPAGLKQSHARDPRNFTLAQWQQAKRIGKDPKQIKAVFQECWSTSDTQGAFVHALKEHGYVLARGDRRGFVALDHRGEVFAVSKWAGIKTKEVRSRLSDEQSLPSVDEARIQIAKDMTMRLDALFQEQAVAFESRMAQLEEKRQSLTRQHKAERQKLRDAQNTLWQRKQQEWRNNLNKGFRGLFECITGKRRKIEERNEQDAWQVKIDQQQQRDTLIFNQLEIRRSLQSRITRLQALNSYRLDELEHDKSQYQAMREQRLEQLEAQRREHNRSRPHPRQRGPDWEW</sequence>
<evidence type="ECO:0000259" key="3">
    <source>
        <dbReference type="Pfam" id="PF03432"/>
    </source>
</evidence>
<protein>
    <submittedName>
        <fullName evidence="4">Relaxase/Mobilisation nuclease domain-containing protein</fullName>
    </submittedName>
</protein>
<dbReference type="InterPro" id="IPR005094">
    <property type="entry name" value="Endonuclease_MobA/VirD2"/>
</dbReference>
<dbReference type="OrthoDB" id="1826980at2"/>
<evidence type="ECO:0000256" key="1">
    <source>
        <dbReference type="SAM" id="Coils"/>
    </source>
</evidence>
<evidence type="ECO:0000313" key="4">
    <source>
        <dbReference type="EMBL" id="SEN75881.1"/>
    </source>
</evidence>
<evidence type="ECO:0000313" key="5">
    <source>
        <dbReference type="Proteomes" id="UP000199459"/>
    </source>
</evidence>
<organism evidence="4 5">
    <name type="scientific">Nitrosomonas marina</name>
    <dbReference type="NCBI Taxonomy" id="917"/>
    <lineage>
        <taxon>Bacteria</taxon>
        <taxon>Pseudomonadati</taxon>
        <taxon>Pseudomonadota</taxon>
        <taxon>Betaproteobacteria</taxon>
        <taxon>Nitrosomonadales</taxon>
        <taxon>Nitrosomonadaceae</taxon>
        <taxon>Nitrosomonas</taxon>
    </lineage>
</organism>
<feature type="compositionally biased region" description="Basic and acidic residues" evidence="2">
    <location>
        <begin position="338"/>
        <end position="351"/>
    </location>
</feature>
<feature type="domain" description="MobA/VirD2-like nuclease" evidence="3">
    <location>
        <begin position="9"/>
        <end position="82"/>
    </location>
</feature>
<accession>A0A1H8J5K5</accession>
<feature type="coiled-coil region" evidence="1">
    <location>
        <begin position="212"/>
        <end position="246"/>
    </location>
</feature>
<keyword evidence="1" id="KW-0175">Coiled coil</keyword>
<evidence type="ECO:0000256" key="2">
    <source>
        <dbReference type="SAM" id="MobiDB-lite"/>
    </source>
</evidence>
<dbReference type="Proteomes" id="UP000199459">
    <property type="component" value="Unassembled WGS sequence"/>
</dbReference>